<evidence type="ECO:0000313" key="3">
    <source>
        <dbReference type="Proteomes" id="UP000199183"/>
    </source>
</evidence>
<evidence type="ECO:0000256" key="1">
    <source>
        <dbReference type="SAM" id="Phobius"/>
    </source>
</evidence>
<sequence>MLDLNLSHASADASPANPLEVLAFIVTDGTYLFGLVLIAVLLVGLGYPAIRALRGDWRSWVLAPRVITLPITWLSSRHTWPYMLLCPAVAIVFALPTIYFEAAGDEALRQLWWRLPLFWGPWLLTVVSLVWWPRFATPRWNREWEKRRETDPMAIPFTDEEIESITRMPQGKRRRRLERNVNACMLYARGAENAWVPPWQDVKLADTEAPDHDLDGRDAR</sequence>
<evidence type="ECO:0000313" key="2">
    <source>
        <dbReference type="EMBL" id="SEB37099.1"/>
    </source>
</evidence>
<dbReference type="EMBL" id="FNRY01000001">
    <property type="protein sequence ID" value="SEB37099.1"/>
    <property type="molecule type" value="Genomic_DNA"/>
</dbReference>
<feature type="transmembrane region" description="Helical" evidence="1">
    <location>
        <begin position="80"/>
        <end position="99"/>
    </location>
</feature>
<feature type="transmembrane region" description="Helical" evidence="1">
    <location>
        <begin position="31"/>
        <end position="50"/>
    </location>
</feature>
<dbReference type="AlphaFoldDB" id="A0A1H4ISR5"/>
<dbReference type="RefSeq" id="WP_091179013.1">
    <property type="nucleotide sequence ID" value="NZ_FNRY01000001.1"/>
</dbReference>
<keyword evidence="1" id="KW-0812">Transmembrane</keyword>
<keyword evidence="1" id="KW-1133">Transmembrane helix</keyword>
<keyword evidence="1" id="KW-0472">Membrane</keyword>
<dbReference type="STRING" id="640635.SAMN04489806_0231"/>
<keyword evidence="3" id="KW-1185">Reference proteome</keyword>
<dbReference type="OrthoDB" id="4939216at2"/>
<gene>
    <name evidence="2" type="ORF">SAMN04489806_0231</name>
</gene>
<organism evidence="2 3">
    <name type="scientific">Paramicrobacterium humi</name>
    <dbReference type="NCBI Taxonomy" id="640635"/>
    <lineage>
        <taxon>Bacteria</taxon>
        <taxon>Bacillati</taxon>
        <taxon>Actinomycetota</taxon>
        <taxon>Actinomycetes</taxon>
        <taxon>Micrococcales</taxon>
        <taxon>Microbacteriaceae</taxon>
        <taxon>Paramicrobacterium</taxon>
    </lineage>
</organism>
<reference evidence="2 3" key="1">
    <citation type="submission" date="2016-10" db="EMBL/GenBank/DDBJ databases">
        <authorList>
            <person name="de Groot N.N."/>
        </authorList>
    </citation>
    <scope>NUCLEOTIDE SEQUENCE [LARGE SCALE GENOMIC DNA]</scope>
    <source>
        <strain evidence="2 3">DSM 21799</strain>
    </source>
</reference>
<feature type="transmembrane region" description="Helical" evidence="1">
    <location>
        <begin position="111"/>
        <end position="132"/>
    </location>
</feature>
<protein>
    <submittedName>
        <fullName evidence="2">Uncharacterized protein</fullName>
    </submittedName>
</protein>
<accession>A0A1H4ISR5</accession>
<proteinExistence type="predicted"/>
<dbReference type="Proteomes" id="UP000199183">
    <property type="component" value="Unassembled WGS sequence"/>
</dbReference>
<name>A0A1H4ISR5_9MICO</name>